<dbReference type="InterPro" id="IPR004948">
    <property type="entry name" value="Nuc-triphosphatase_THEP1"/>
</dbReference>
<evidence type="ECO:0000259" key="9">
    <source>
        <dbReference type="Pfam" id="PF12804"/>
    </source>
</evidence>
<feature type="binding site" evidence="8">
    <location>
        <begin position="173"/>
        <end position="175"/>
    </location>
    <ligand>
        <name>GTP</name>
        <dbReference type="ChEBI" id="CHEBI:37565"/>
    </ligand>
</feature>
<comment type="subcellular location">
    <subcellularLocation>
        <location evidence="8">Cytoplasm</location>
    </subcellularLocation>
</comment>
<keyword evidence="1 8" id="KW-0963">Cytoplasm</keyword>
<accession>A0ABS0FB04</accession>
<name>A0ABS0FB04_9FLAO</name>
<dbReference type="GO" id="GO:0016740">
    <property type="term" value="F:transferase activity"/>
    <property type="evidence" value="ECO:0007669"/>
    <property type="project" value="UniProtKB-KW"/>
</dbReference>
<dbReference type="InterPro" id="IPR025877">
    <property type="entry name" value="MobA-like_NTP_Trfase"/>
</dbReference>
<dbReference type="InterPro" id="IPR027417">
    <property type="entry name" value="P-loop_NTPase"/>
</dbReference>
<evidence type="ECO:0000313" key="10">
    <source>
        <dbReference type="EMBL" id="MBF8456842.1"/>
    </source>
</evidence>
<dbReference type="Pfam" id="PF03266">
    <property type="entry name" value="NTPase_1"/>
    <property type="match status" value="1"/>
</dbReference>
<comment type="domain">
    <text evidence="8">The N-terminal domain determines nucleotide recognition and specific binding, while the C-terminal domain determines the specific binding to the target protein.</text>
</comment>
<protein>
    <recommendedName>
        <fullName evidence="8">Probable molybdenum cofactor guanylyltransferase</fullName>
        <shortName evidence="8">MoCo guanylyltransferase</shortName>
        <ecNumber evidence="8">2.7.7.77</ecNumber>
    </recommendedName>
    <alternativeName>
        <fullName evidence="8">GTP:molybdopterin guanylyltransferase</fullName>
    </alternativeName>
    <alternativeName>
        <fullName evidence="8">Mo-MPT guanylyltransferase</fullName>
    </alternativeName>
    <alternativeName>
        <fullName evidence="8">Molybdopterin guanylyltransferase</fullName>
    </alternativeName>
    <alternativeName>
        <fullName evidence="8">Molybdopterin-guanine dinucleotide synthase</fullName>
        <shortName evidence="8">MGD synthase</shortName>
    </alternativeName>
</protein>
<dbReference type="Gene3D" id="3.90.550.10">
    <property type="entry name" value="Spore Coat Polysaccharide Biosynthesis Protein SpsA, Chain A"/>
    <property type="match status" value="1"/>
</dbReference>
<evidence type="ECO:0000256" key="8">
    <source>
        <dbReference type="HAMAP-Rule" id="MF_00316"/>
    </source>
</evidence>
<organism evidence="10 11">
    <name type="scientific">Kaistella gelatinilytica</name>
    <dbReference type="NCBI Taxonomy" id="2787636"/>
    <lineage>
        <taxon>Bacteria</taxon>
        <taxon>Pseudomonadati</taxon>
        <taxon>Bacteroidota</taxon>
        <taxon>Flavobacteriia</taxon>
        <taxon>Flavobacteriales</taxon>
        <taxon>Weeksellaceae</taxon>
        <taxon>Chryseobacterium group</taxon>
        <taxon>Kaistella</taxon>
    </lineage>
</organism>
<comment type="cofactor">
    <cofactor evidence="8">
        <name>Mg(2+)</name>
        <dbReference type="ChEBI" id="CHEBI:18420"/>
    </cofactor>
</comment>
<proteinExistence type="inferred from homology"/>
<dbReference type="PANTHER" id="PTHR19136:SF81">
    <property type="entry name" value="MOLYBDENUM COFACTOR GUANYLYLTRANSFERASE"/>
    <property type="match status" value="1"/>
</dbReference>
<keyword evidence="5 8" id="KW-0460">Magnesium</keyword>
<feature type="binding site" evidence="8">
    <location>
        <position position="264"/>
    </location>
    <ligand>
        <name>GTP</name>
        <dbReference type="ChEBI" id="CHEBI:37565"/>
    </ligand>
</feature>
<evidence type="ECO:0000256" key="3">
    <source>
        <dbReference type="ARBA" id="ARBA00022723"/>
    </source>
</evidence>
<comment type="function">
    <text evidence="8">Transfers a GMP moiety from GTP to Mo-molybdopterin (Mo-MPT) cofactor (Moco or molybdenum cofactor) to form Mo-molybdopterin guanine dinucleotide (Mo-MGD) cofactor.</text>
</comment>
<reference evidence="10 11" key="1">
    <citation type="submission" date="2020-11" db="EMBL/GenBank/DDBJ databases">
        <title>Kaistella gelatinilytica sp. nov., a flavobacterium isolated from Antarctic Soil.</title>
        <authorList>
            <person name="Li J."/>
        </authorList>
    </citation>
    <scope>NUCLEOTIDE SEQUENCE [LARGE SCALE GENOMIC DNA]</scope>
    <source>
        <strain evidence="10 11">G5-32</strain>
    </source>
</reference>
<evidence type="ECO:0000256" key="2">
    <source>
        <dbReference type="ARBA" id="ARBA00022679"/>
    </source>
</evidence>
<comment type="caution">
    <text evidence="8">Lacks conserved residue(s) required for the propagation of feature annotation.</text>
</comment>
<evidence type="ECO:0000256" key="4">
    <source>
        <dbReference type="ARBA" id="ARBA00022741"/>
    </source>
</evidence>
<dbReference type="PANTHER" id="PTHR19136">
    <property type="entry name" value="MOLYBDENUM COFACTOR GUANYLYLTRANSFERASE"/>
    <property type="match status" value="1"/>
</dbReference>
<keyword evidence="4 8" id="KW-0547">Nucleotide-binding</keyword>
<feature type="binding site" evidence="8">
    <location>
        <position position="233"/>
    </location>
    <ligand>
        <name>GTP</name>
        <dbReference type="ChEBI" id="CHEBI:37565"/>
    </ligand>
</feature>
<feature type="binding site" evidence="8">
    <location>
        <position position="264"/>
    </location>
    <ligand>
        <name>Mg(2+)</name>
        <dbReference type="ChEBI" id="CHEBI:18420"/>
    </ligand>
</feature>
<evidence type="ECO:0000313" key="11">
    <source>
        <dbReference type="Proteomes" id="UP000660070"/>
    </source>
</evidence>
<feature type="binding site" evidence="8">
    <location>
        <position position="185"/>
    </location>
    <ligand>
        <name>GTP</name>
        <dbReference type="ChEBI" id="CHEBI:37565"/>
    </ligand>
</feature>
<feature type="domain" description="MobA-like NTP transferase" evidence="9">
    <location>
        <begin position="171"/>
        <end position="327"/>
    </location>
</feature>
<keyword evidence="6 8" id="KW-0342">GTP-binding</keyword>
<dbReference type="InterPro" id="IPR029044">
    <property type="entry name" value="Nucleotide-diphossugar_trans"/>
</dbReference>
<evidence type="ECO:0000256" key="1">
    <source>
        <dbReference type="ARBA" id="ARBA00022490"/>
    </source>
</evidence>
<evidence type="ECO:0000256" key="5">
    <source>
        <dbReference type="ARBA" id="ARBA00022842"/>
    </source>
</evidence>
<dbReference type="CDD" id="cd02503">
    <property type="entry name" value="MobA"/>
    <property type="match status" value="1"/>
</dbReference>
<dbReference type="InterPro" id="IPR013482">
    <property type="entry name" value="Molybde_CF_guanTrfase"/>
</dbReference>
<dbReference type="RefSeq" id="WP_196079335.1">
    <property type="nucleotide sequence ID" value="NZ_JADPVI010000001.1"/>
</dbReference>
<comment type="similarity">
    <text evidence="8">Belongs to the MobA family.</text>
</comment>
<keyword evidence="2 8" id="KW-0808">Transferase</keyword>
<dbReference type="Pfam" id="PF12804">
    <property type="entry name" value="NTP_transf_3"/>
    <property type="match status" value="1"/>
</dbReference>
<evidence type="ECO:0000256" key="7">
    <source>
        <dbReference type="ARBA" id="ARBA00023150"/>
    </source>
</evidence>
<keyword evidence="7 8" id="KW-0501">Molybdenum cofactor biosynthesis</keyword>
<sequence length="356" mass="41310">MKEELNNKIYIFSDKIGSGKTTLLKNWFENNENISGFLSPKVNGKRVFENLETGEQRLLEVEHSSLQIGKYSFDPEVFSWAESELSKQLNSQKEWLIIDEIGPLEIRKEKGFHELILKILNDESSNYPKIVFVVRDFMVDEFIEKYQFQNPKILPKNFFVNSETKPNLLGITLCGGESKRMKTDKALLNYGDNAQWKKVSELLKPFCEEVVISINENQWQNWAEKESDQFIIDDQKFQDHGPISGILSVIEKYPDQGLMIVGTDFPFLKMEHLVQLNNERSPVDEAVCFDEDGFLQPLVSIIEKEATVKLKKFFEEGNDSLRKFLGEINTKKIKVEEGNFLNNINTEVDYLKLRND</sequence>
<dbReference type="Proteomes" id="UP000660070">
    <property type="component" value="Unassembled WGS sequence"/>
</dbReference>
<gene>
    <name evidence="8" type="primary">mobA</name>
    <name evidence="10" type="ORF">IV494_06555</name>
</gene>
<comment type="catalytic activity">
    <reaction evidence="8">
        <text>Mo-molybdopterin + GTP + H(+) = Mo-molybdopterin guanine dinucleotide + diphosphate</text>
        <dbReference type="Rhea" id="RHEA:34243"/>
        <dbReference type="ChEBI" id="CHEBI:15378"/>
        <dbReference type="ChEBI" id="CHEBI:33019"/>
        <dbReference type="ChEBI" id="CHEBI:37565"/>
        <dbReference type="ChEBI" id="CHEBI:71302"/>
        <dbReference type="ChEBI" id="CHEBI:71310"/>
        <dbReference type="EC" id="2.7.7.77"/>
    </reaction>
</comment>
<dbReference type="SUPFAM" id="SSF53448">
    <property type="entry name" value="Nucleotide-diphospho-sugar transferases"/>
    <property type="match status" value="1"/>
</dbReference>
<dbReference type="HAMAP" id="MF_00316">
    <property type="entry name" value="MobA"/>
    <property type="match status" value="1"/>
</dbReference>
<dbReference type="EMBL" id="JADPVI010000001">
    <property type="protein sequence ID" value="MBF8456842.1"/>
    <property type="molecule type" value="Genomic_DNA"/>
</dbReference>
<evidence type="ECO:0000256" key="6">
    <source>
        <dbReference type="ARBA" id="ARBA00023134"/>
    </source>
</evidence>
<keyword evidence="3 8" id="KW-0479">Metal-binding</keyword>
<dbReference type="EC" id="2.7.7.77" evidence="8"/>
<keyword evidence="11" id="KW-1185">Reference proteome</keyword>
<comment type="caution">
    <text evidence="10">The sequence shown here is derived from an EMBL/GenBank/DDBJ whole genome shotgun (WGS) entry which is preliminary data.</text>
</comment>
<dbReference type="Gene3D" id="3.40.50.300">
    <property type="entry name" value="P-loop containing nucleotide triphosphate hydrolases"/>
    <property type="match status" value="1"/>
</dbReference>